<reference evidence="2" key="1">
    <citation type="submission" date="2022-08" db="EMBL/GenBank/DDBJ databases">
        <authorList>
            <person name="Deng Y."/>
            <person name="Han X.-F."/>
            <person name="Zhang Y.-Q."/>
        </authorList>
    </citation>
    <scope>NUCLEOTIDE SEQUENCE</scope>
    <source>
        <strain evidence="2">CPCC 205716</strain>
    </source>
</reference>
<dbReference type="Gene3D" id="3.40.50.880">
    <property type="match status" value="1"/>
</dbReference>
<dbReference type="Proteomes" id="UP001165580">
    <property type="component" value="Unassembled WGS sequence"/>
</dbReference>
<dbReference type="EMBL" id="JANTEZ010000005">
    <property type="protein sequence ID" value="MCS5715471.1"/>
    <property type="molecule type" value="Genomic_DNA"/>
</dbReference>
<feature type="domain" description="Putative glutamine amidotransferase" evidence="1">
    <location>
        <begin position="3"/>
        <end position="245"/>
    </location>
</feature>
<proteinExistence type="predicted"/>
<dbReference type="PANTHER" id="PTHR37947">
    <property type="entry name" value="BLL2462 PROTEIN"/>
    <property type="match status" value="1"/>
</dbReference>
<gene>
    <name evidence="2" type="ORF">NVV95_13050</name>
</gene>
<dbReference type="SUPFAM" id="SSF52317">
    <property type="entry name" value="Class I glutamine amidotransferase-like"/>
    <property type="match status" value="1"/>
</dbReference>
<dbReference type="Pfam" id="PF07090">
    <property type="entry name" value="GATase1_like"/>
    <property type="match status" value="1"/>
</dbReference>
<dbReference type="InterPro" id="IPR029062">
    <property type="entry name" value="Class_I_gatase-like"/>
</dbReference>
<dbReference type="PANTHER" id="PTHR37947:SF1">
    <property type="entry name" value="BLL2462 PROTEIN"/>
    <property type="match status" value="1"/>
</dbReference>
<keyword evidence="3" id="KW-1185">Reference proteome</keyword>
<evidence type="ECO:0000313" key="3">
    <source>
        <dbReference type="Proteomes" id="UP001165580"/>
    </source>
</evidence>
<sequence length="251" mass="26480">MTRILLLGESWFVHSIHQKGFDSFTTSEFTLGGAEFSAALRAAGHEVTHLPCHEIVGGLPATAEALREIADVVVISDVGANTFQLPTATFVRSETSIDLIEVLRAFTELGGGLLMAGGYMTFSGIDAKARWGRTALAEVLPVGVLDRDDRVELASGAVPVTSAAHPVTTGLEGEWPALLGLNEVTVKEGSTELARCGGHPLLVVGGYGAGRTAAFTSDIAPHWAPPGFVEWPGYGTLFDNLVRWLGGEVRA</sequence>
<evidence type="ECO:0000313" key="2">
    <source>
        <dbReference type="EMBL" id="MCS5715471.1"/>
    </source>
</evidence>
<protein>
    <submittedName>
        <fullName evidence="2">Glutamine amidotransferase</fullName>
    </submittedName>
</protein>
<dbReference type="InterPro" id="IPR010768">
    <property type="entry name" value="GATase1-like"/>
</dbReference>
<keyword evidence="2" id="KW-0315">Glutamine amidotransferase</keyword>
<dbReference type="RefSeq" id="WP_259486987.1">
    <property type="nucleotide sequence ID" value="NZ_JANTEZ010000005.1"/>
</dbReference>
<accession>A0ABT2GL33</accession>
<evidence type="ECO:0000259" key="1">
    <source>
        <dbReference type="Pfam" id="PF07090"/>
    </source>
</evidence>
<organism evidence="2 3">
    <name type="scientific">Herbiconiux gentiana</name>
    <dbReference type="NCBI Taxonomy" id="2970912"/>
    <lineage>
        <taxon>Bacteria</taxon>
        <taxon>Bacillati</taxon>
        <taxon>Actinomycetota</taxon>
        <taxon>Actinomycetes</taxon>
        <taxon>Micrococcales</taxon>
        <taxon>Microbacteriaceae</taxon>
        <taxon>Herbiconiux</taxon>
    </lineage>
</organism>
<comment type="caution">
    <text evidence="2">The sequence shown here is derived from an EMBL/GenBank/DDBJ whole genome shotgun (WGS) entry which is preliminary data.</text>
</comment>
<name>A0ABT2GL33_9MICO</name>